<feature type="transmembrane region" description="Helical" evidence="2">
    <location>
        <begin position="12"/>
        <end position="32"/>
    </location>
</feature>
<dbReference type="RefSeq" id="WP_091282369.1">
    <property type="nucleotide sequence ID" value="NZ_JABAPH010000002.1"/>
</dbReference>
<keyword evidence="4" id="KW-1185">Reference proteome</keyword>
<dbReference type="STRING" id="131112.SAMN04489737_1783"/>
<dbReference type="AlphaFoldDB" id="A0A1H2LPB0"/>
<evidence type="ECO:0000313" key="3">
    <source>
        <dbReference type="EMBL" id="SDU82694.1"/>
    </source>
</evidence>
<dbReference type="GO" id="GO:1990281">
    <property type="term" value="C:efflux pump complex"/>
    <property type="evidence" value="ECO:0007669"/>
    <property type="project" value="TreeGrafter"/>
</dbReference>
<gene>
    <name evidence="3" type="ORF">SAMN04489737_1783</name>
</gene>
<accession>A0A1H2LPB0</accession>
<dbReference type="GO" id="GO:0015562">
    <property type="term" value="F:efflux transmembrane transporter activity"/>
    <property type="evidence" value="ECO:0007669"/>
    <property type="project" value="TreeGrafter"/>
</dbReference>
<keyword evidence="2" id="KW-0812">Transmembrane</keyword>
<dbReference type="EMBL" id="LT629804">
    <property type="protein sequence ID" value="SDU82694.1"/>
    <property type="molecule type" value="Genomic_DNA"/>
</dbReference>
<proteinExistence type="predicted"/>
<dbReference type="Gene3D" id="2.40.420.20">
    <property type="match status" value="1"/>
</dbReference>
<organism evidence="3 4">
    <name type="scientific">Arcanobacterium phocae</name>
    <dbReference type="NCBI Taxonomy" id="131112"/>
    <lineage>
        <taxon>Bacteria</taxon>
        <taxon>Bacillati</taxon>
        <taxon>Actinomycetota</taxon>
        <taxon>Actinomycetes</taxon>
        <taxon>Actinomycetales</taxon>
        <taxon>Actinomycetaceae</taxon>
        <taxon>Arcanobacterium</taxon>
    </lineage>
</organism>
<feature type="region of interest" description="Disordered" evidence="1">
    <location>
        <begin position="115"/>
        <end position="134"/>
    </location>
</feature>
<keyword evidence="2" id="KW-0472">Membrane</keyword>
<reference evidence="4" key="1">
    <citation type="submission" date="2016-10" db="EMBL/GenBank/DDBJ databases">
        <authorList>
            <person name="Varghese N."/>
            <person name="Submissions S."/>
        </authorList>
    </citation>
    <scope>NUCLEOTIDE SEQUENCE [LARGE SCALE GENOMIC DNA]</scope>
    <source>
        <strain evidence="4">DSM 10002</strain>
    </source>
</reference>
<dbReference type="GeneID" id="65345500"/>
<evidence type="ECO:0000313" key="4">
    <source>
        <dbReference type="Proteomes" id="UP000214355"/>
    </source>
</evidence>
<dbReference type="OrthoDB" id="4401807at2"/>
<feature type="region of interest" description="Disordered" evidence="1">
    <location>
        <begin position="321"/>
        <end position="340"/>
    </location>
</feature>
<dbReference type="Proteomes" id="UP000214355">
    <property type="component" value="Chromosome I"/>
</dbReference>
<name>A0A1H2LPB0_9ACTO</name>
<keyword evidence="2" id="KW-1133">Transmembrane helix</keyword>
<evidence type="ECO:0000256" key="1">
    <source>
        <dbReference type="SAM" id="MobiDB-lite"/>
    </source>
</evidence>
<sequence length="340" mass="36242">MEAHPTRKLIFSILRLIIAAVIAVALVKFAFFPSHKAEKELQGQGQFVLPTVTAQRGDVKNDTQFEATILRDDAKAIKSSAEGEIVHFFVADGTQVEQGAPLLQVKSTTSVEVTPSNAVSNRDEATGPAEPQTSTTVTYNNVVAPSAGTVNFDAMLKQHVSYNDSLGTIVPATFHANVNVTPDQLYSLQSIPQQAEVAITNGPAPFMCTNLHTTSVKSSSANGEGGAQSSTPLLTCDIPADQTVFDGIKATLNIAGEEVTDALLLPVTAVEGRFREGKVYLPAKDGKGEPSPVVVKLGINDGKMVVITEGLDEETEVLEFVPRKTEEKQESDDPMSSADF</sequence>
<evidence type="ECO:0000256" key="2">
    <source>
        <dbReference type="SAM" id="Phobius"/>
    </source>
</evidence>
<protein>
    <submittedName>
        <fullName evidence="3">Multidrug efflux pump subunit AcrA (Membrane-fusion protein)</fullName>
    </submittedName>
</protein>
<dbReference type="PANTHER" id="PTHR30469">
    <property type="entry name" value="MULTIDRUG RESISTANCE PROTEIN MDTA"/>
    <property type="match status" value="1"/>
</dbReference>